<reference evidence="5 6" key="1">
    <citation type="submission" date="2024-08" db="EMBL/GenBank/DDBJ databases">
        <title>Insights into the chromosomal genome structure of Flemingia macrophylla.</title>
        <authorList>
            <person name="Ding Y."/>
            <person name="Zhao Y."/>
            <person name="Bi W."/>
            <person name="Wu M."/>
            <person name="Zhao G."/>
            <person name="Gong Y."/>
            <person name="Li W."/>
            <person name="Zhang P."/>
        </authorList>
    </citation>
    <scope>NUCLEOTIDE SEQUENCE [LARGE SCALE GENOMIC DNA]</scope>
    <source>
        <strain evidence="5">DYQJB</strain>
        <tissue evidence="5">Leaf</tissue>
    </source>
</reference>
<evidence type="ECO:0000313" key="5">
    <source>
        <dbReference type="EMBL" id="KAL2320953.1"/>
    </source>
</evidence>
<dbReference type="Gene3D" id="1.50.10.130">
    <property type="entry name" value="Terpene synthase, N-terminal domain"/>
    <property type="match status" value="1"/>
</dbReference>
<evidence type="ECO:0000256" key="3">
    <source>
        <dbReference type="ARBA" id="ARBA00022842"/>
    </source>
</evidence>
<proteinExistence type="predicted"/>
<name>A0ABD1LBP4_9FABA</name>
<evidence type="ECO:0000313" key="6">
    <source>
        <dbReference type="Proteomes" id="UP001603857"/>
    </source>
</evidence>
<dbReference type="EMBL" id="JBGMDY010000010">
    <property type="protein sequence ID" value="KAL2320953.1"/>
    <property type="molecule type" value="Genomic_DNA"/>
</dbReference>
<sequence>MEDGEITISAYDTAWVALVKNVHDGNSPQFPSCLEWIANNQLQDGSWGVSELFQAHDRILNTLACVIALSSWNMHPEKCEKGMTFFKKNLYKLKDENEEHMPIGFEVAFPSLLDLARGLNIEVPDDSPVLKDILAMRDLKLKKIPKELLHKVPTTLLHSLEGMPNLDWSQLSKLQSQDGSFLFSPSSTAYALMMTKDENALEYLSKIVNKFNGGVPNVYPVDLFEHIWVPDRLDRLGISRYFWAEIKNCASYVSRYWTEKGICWARNSEVQDIDDTAMGFRLLRLNGHQVSPDVFENFKKNGEFFCFAGQSNQAVTGMFNLYRASQLLFKGEKILEDAKNFSAKFLTQKRAANELIDKWIITKDLPAEVGYALDVPWYASLPRLETRFFLEQYGGDSDVWIGKTLYRMPYVNNDVYLELAILDYNNCQAVHRPEWEKIQRWYSEAELEGFGLGKQSLRFAYFIAAASIFEPERSPERISWAITTALLETLRSYYITDTETRSAFVDSFNYKVNGHSNKWLSSLQNKGNSFGREAELIVTIVNVMAGYWSEKLQLNPQYQRLMEVTTRVCHGLRHYQSIKAHGNGNNSMSAMRITTPQIESDMQKLVQLVLQDSSDGLHSSVKNSFLMVVKSFYYSAYFDLDTINSHIEKSLLKHNSAVSHKNL</sequence>
<dbReference type="SFLD" id="SFLDG01014">
    <property type="entry name" value="Terpene_Cyclase_Like_1_N-term"/>
    <property type="match status" value="1"/>
</dbReference>
<dbReference type="Proteomes" id="UP001603857">
    <property type="component" value="Unassembled WGS sequence"/>
</dbReference>
<dbReference type="FunFam" id="1.50.10.130:FF:000002">
    <property type="entry name" value="Ent-copalyl diphosphate synthase, chloroplastic"/>
    <property type="match status" value="1"/>
</dbReference>
<dbReference type="Pfam" id="PF01397">
    <property type="entry name" value="Terpene_synth"/>
    <property type="match status" value="1"/>
</dbReference>
<feature type="domain" description="Terpene synthase N-terminal" evidence="4">
    <location>
        <begin position="167"/>
        <end position="373"/>
    </location>
</feature>
<protein>
    <recommendedName>
        <fullName evidence="4">Terpene synthase N-terminal domain-containing protein</fullName>
    </recommendedName>
</protein>
<dbReference type="GO" id="GO:0046872">
    <property type="term" value="F:metal ion binding"/>
    <property type="evidence" value="ECO:0007669"/>
    <property type="project" value="UniProtKB-KW"/>
</dbReference>
<dbReference type="InterPro" id="IPR001906">
    <property type="entry name" value="Terpene_synth_N"/>
</dbReference>
<keyword evidence="3" id="KW-0460">Magnesium</keyword>
<organism evidence="5 6">
    <name type="scientific">Flemingia macrophylla</name>
    <dbReference type="NCBI Taxonomy" id="520843"/>
    <lineage>
        <taxon>Eukaryota</taxon>
        <taxon>Viridiplantae</taxon>
        <taxon>Streptophyta</taxon>
        <taxon>Embryophyta</taxon>
        <taxon>Tracheophyta</taxon>
        <taxon>Spermatophyta</taxon>
        <taxon>Magnoliopsida</taxon>
        <taxon>eudicotyledons</taxon>
        <taxon>Gunneridae</taxon>
        <taxon>Pentapetalae</taxon>
        <taxon>rosids</taxon>
        <taxon>fabids</taxon>
        <taxon>Fabales</taxon>
        <taxon>Fabaceae</taxon>
        <taxon>Papilionoideae</taxon>
        <taxon>50 kb inversion clade</taxon>
        <taxon>NPAAA clade</taxon>
        <taxon>indigoferoid/millettioid clade</taxon>
        <taxon>Phaseoleae</taxon>
        <taxon>Flemingia</taxon>
    </lineage>
</organism>
<dbReference type="Gene3D" id="1.50.10.160">
    <property type="match status" value="1"/>
</dbReference>
<dbReference type="AlphaFoldDB" id="A0ABD1LBP4"/>
<comment type="caution">
    <text evidence="5">The sequence shown here is derived from an EMBL/GenBank/DDBJ whole genome shotgun (WGS) entry which is preliminary data.</text>
</comment>
<dbReference type="PANTHER" id="PTHR31739:SF27">
    <property type="entry name" value="COPALYLDIPHOSPHATE SYNTHASE"/>
    <property type="match status" value="1"/>
</dbReference>
<dbReference type="GO" id="GO:0006721">
    <property type="term" value="P:terpenoid metabolic process"/>
    <property type="evidence" value="ECO:0007669"/>
    <property type="project" value="UniProtKB-ARBA"/>
</dbReference>
<dbReference type="InterPro" id="IPR008949">
    <property type="entry name" value="Isoprenoid_synthase_dom_sf"/>
</dbReference>
<dbReference type="PANTHER" id="PTHR31739">
    <property type="entry name" value="ENT-COPALYL DIPHOSPHATE SYNTHASE, CHLOROPLASTIC"/>
    <property type="match status" value="1"/>
</dbReference>
<dbReference type="InterPro" id="IPR050148">
    <property type="entry name" value="Terpene_synthase-like"/>
</dbReference>
<dbReference type="Gene3D" id="1.10.600.10">
    <property type="entry name" value="Farnesyl Diphosphate Synthase"/>
    <property type="match status" value="2"/>
</dbReference>
<dbReference type="FunFam" id="1.50.10.160:FF:000001">
    <property type="entry name" value="Ent-copalyl diphosphate synthase"/>
    <property type="match status" value="1"/>
</dbReference>
<accession>A0ABD1LBP4</accession>
<dbReference type="SUPFAM" id="SSF48239">
    <property type="entry name" value="Terpenoid cyclases/Protein prenyltransferases"/>
    <property type="match status" value="2"/>
</dbReference>
<evidence type="ECO:0000256" key="1">
    <source>
        <dbReference type="ARBA" id="ARBA00001946"/>
    </source>
</evidence>
<evidence type="ECO:0000256" key="2">
    <source>
        <dbReference type="ARBA" id="ARBA00022723"/>
    </source>
</evidence>
<gene>
    <name evidence="5" type="ORF">Fmac_029922</name>
</gene>
<comment type="cofactor">
    <cofactor evidence="1">
        <name>Mg(2+)</name>
        <dbReference type="ChEBI" id="CHEBI:18420"/>
    </cofactor>
</comment>
<evidence type="ECO:0000259" key="4">
    <source>
        <dbReference type="Pfam" id="PF01397"/>
    </source>
</evidence>
<keyword evidence="6" id="KW-1185">Reference proteome</keyword>
<dbReference type="SUPFAM" id="SSF48576">
    <property type="entry name" value="Terpenoid synthases"/>
    <property type="match status" value="1"/>
</dbReference>
<dbReference type="SFLD" id="SFLDG01605">
    <property type="entry name" value="Terpene_Cyclase_Like_1_N-term"/>
    <property type="match status" value="1"/>
</dbReference>
<dbReference type="InterPro" id="IPR036965">
    <property type="entry name" value="Terpene_synth_N_sf"/>
</dbReference>
<dbReference type="InterPro" id="IPR008930">
    <property type="entry name" value="Terpenoid_cyclase/PrenylTrfase"/>
</dbReference>
<keyword evidence="2" id="KW-0479">Metal-binding</keyword>